<gene>
    <name evidence="2" type="ORF">VRU49_01705</name>
</gene>
<feature type="domain" description="YdhG-like" evidence="1">
    <location>
        <begin position="19"/>
        <end position="106"/>
    </location>
</feature>
<evidence type="ECO:0000259" key="1">
    <source>
        <dbReference type="Pfam" id="PF08818"/>
    </source>
</evidence>
<protein>
    <submittedName>
        <fullName evidence="2">DUF1801 domain-containing protein</fullName>
    </submittedName>
</protein>
<dbReference type="Proteomes" id="UP001337681">
    <property type="component" value="Unassembled WGS sequence"/>
</dbReference>
<name>A0ABU7GYI2_9SPHI</name>
<evidence type="ECO:0000313" key="2">
    <source>
        <dbReference type="EMBL" id="MEE1884122.1"/>
    </source>
</evidence>
<dbReference type="Gene3D" id="3.90.1150.200">
    <property type="match status" value="1"/>
</dbReference>
<reference evidence="2 3" key="1">
    <citation type="submission" date="2024-01" db="EMBL/GenBank/DDBJ databases">
        <title>Pedobacter sp. nov., isolated from oil-contaminated soil.</title>
        <authorList>
            <person name="Le N.T.T."/>
        </authorList>
    </citation>
    <scope>NUCLEOTIDE SEQUENCE [LARGE SCALE GENOMIC DNA]</scope>
    <source>
        <strain evidence="2 3">VNH31</strain>
    </source>
</reference>
<comment type="caution">
    <text evidence="2">The sequence shown here is derived from an EMBL/GenBank/DDBJ whole genome shotgun (WGS) entry which is preliminary data.</text>
</comment>
<dbReference type="Pfam" id="PF08818">
    <property type="entry name" value="DUF1801"/>
    <property type="match status" value="1"/>
</dbReference>
<sequence length="129" mass="14984">MRAIKDIDTYINQYPYPIQERLEKLRLLIKNLVPEAEEAIKYGMPTFVFHGNLLHFAAYEHHIGLYPGSEALIQFKDALVNYKTGIGSIQLPHSIPLPITLIEDIIVFRKQVMIEKNQQKKRKIINAKK</sequence>
<proteinExistence type="predicted"/>
<evidence type="ECO:0000313" key="3">
    <source>
        <dbReference type="Proteomes" id="UP001337681"/>
    </source>
</evidence>
<dbReference type="RefSeq" id="WP_330145040.1">
    <property type="nucleotide sequence ID" value="NZ_JAZDQU010000001.1"/>
</dbReference>
<dbReference type="SUPFAM" id="SSF159888">
    <property type="entry name" value="YdhG-like"/>
    <property type="match status" value="1"/>
</dbReference>
<accession>A0ABU7GYI2</accession>
<dbReference type="InterPro" id="IPR014922">
    <property type="entry name" value="YdhG-like"/>
</dbReference>
<organism evidence="2 3">
    <name type="scientific">Pedobacter flavus</name>
    <dbReference type="NCBI Taxonomy" id="3113906"/>
    <lineage>
        <taxon>Bacteria</taxon>
        <taxon>Pseudomonadati</taxon>
        <taxon>Bacteroidota</taxon>
        <taxon>Sphingobacteriia</taxon>
        <taxon>Sphingobacteriales</taxon>
        <taxon>Sphingobacteriaceae</taxon>
        <taxon>Pedobacter</taxon>
    </lineage>
</organism>
<dbReference type="EMBL" id="JAZDQU010000001">
    <property type="protein sequence ID" value="MEE1884122.1"/>
    <property type="molecule type" value="Genomic_DNA"/>
</dbReference>
<keyword evidence="3" id="KW-1185">Reference proteome</keyword>